<dbReference type="RefSeq" id="WP_317994295.1">
    <property type="nucleotide sequence ID" value="NZ_AP025523.1"/>
</dbReference>
<evidence type="ECO:0000313" key="2">
    <source>
        <dbReference type="EMBL" id="BDE06645.1"/>
    </source>
</evidence>
<sequence>MNDSGRPDVPHPPYEELRAAAGDDAAATQSVDALQAELHSGEPDPAAVQQHTSRLRSIPVLEARIANWWDDPDTQRWIKALTDAGL</sequence>
<evidence type="ECO:0000313" key="3">
    <source>
        <dbReference type="Proteomes" id="UP001317532"/>
    </source>
</evidence>
<dbReference type="AlphaFoldDB" id="A0AAN2C9K9"/>
<keyword evidence="3" id="KW-1185">Reference proteome</keyword>
<organism evidence="2 3">
    <name type="scientific">Vulcanimicrobium alpinum</name>
    <dbReference type="NCBI Taxonomy" id="3016050"/>
    <lineage>
        <taxon>Bacteria</taxon>
        <taxon>Bacillati</taxon>
        <taxon>Vulcanimicrobiota</taxon>
        <taxon>Vulcanimicrobiia</taxon>
        <taxon>Vulcanimicrobiales</taxon>
        <taxon>Vulcanimicrobiaceae</taxon>
        <taxon>Vulcanimicrobium</taxon>
    </lineage>
</organism>
<proteinExistence type="predicted"/>
<gene>
    <name evidence="2" type="ORF">WPS_19210</name>
</gene>
<name>A0AAN2C9K9_UNVUL</name>
<evidence type="ECO:0000256" key="1">
    <source>
        <dbReference type="SAM" id="MobiDB-lite"/>
    </source>
</evidence>
<dbReference type="KEGG" id="vab:WPS_19210"/>
<reference evidence="2 3" key="1">
    <citation type="journal article" date="2022" name="ISME Commun">
        <title>Vulcanimicrobium alpinus gen. nov. sp. nov., the first cultivated representative of the candidate phylum 'Eremiobacterota', is a metabolically versatile aerobic anoxygenic phototroph.</title>
        <authorList>
            <person name="Yabe S."/>
            <person name="Muto K."/>
            <person name="Abe K."/>
            <person name="Yokota A."/>
            <person name="Staudigel H."/>
            <person name="Tebo B.M."/>
        </authorList>
    </citation>
    <scope>NUCLEOTIDE SEQUENCE [LARGE SCALE GENOMIC DNA]</scope>
    <source>
        <strain evidence="2 3">WC8-2</strain>
    </source>
</reference>
<dbReference type="Proteomes" id="UP001317532">
    <property type="component" value="Chromosome"/>
</dbReference>
<protein>
    <submittedName>
        <fullName evidence="2">Uncharacterized protein</fullName>
    </submittedName>
</protein>
<feature type="compositionally biased region" description="Basic and acidic residues" evidence="1">
    <location>
        <begin position="1"/>
        <end position="18"/>
    </location>
</feature>
<dbReference type="EMBL" id="AP025523">
    <property type="protein sequence ID" value="BDE06645.1"/>
    <property type="molecule type" value="Genomic_DNA"/>
</dbReference>
<feature type="region of interest" description="Disordered" evidence="1">
    <location>
        <begin position="1"/>
        <end position="30"/>
    </location>
</feature>
<accession>A0AAN2C9K9</accession>